<evidence type="ECO:0000256" key="5">
    <source>
        <dbReference type="SAM" id="MobiDB-lite"/>
    </source>
</evidence>
<name>A0A017THK0_9BACT</name>
<dbReference type="STRING" id="1192034.CAP_6081"/>
<comment type="function">
    <text evidence="4">The branched-chain alpha-keto dehydrogenase complex catalyzes the overall conversion of alpha-keto acids to acyl-CoA and CO(2). It contains multiple copies of three enzymatic components: branched-chain alpha-keto acid decarboxylase (E1), lipoamide acyltransferase (E2) and lipoamide dehydrogenase (E3).</text>
</comment>
<dbReference type="SUPFAM" id="SSF52518">
    <property type="entry name" value="Thiamin diphosphate-binding fold (THDP-binding)"/>
    <property type="match status" value="1"/>
</dbReference>
<keyword evidence="2 4" id="KW-0560">Oxidoreductase</keyword>
<dbReference type="EMBL" id="ASRX01000005">
    <property type="protein sequence ID" value="EYF08320.1"/>
    <property type="molecule type" value="Genomic_DNA"/>
</dbReference>
<dbReference type="GO" id="GO:0003863">
    <property type="term" value="F:branched-chain 2-oxo acid dehydrogenase activity"/>
    <property type="evidence" value="ECO:0007669"/>
    <property type="project" value="UniProtKB-EC"/>
</dbReference>
<keyword evidence="8" id="KW-1185">Reference proteome</keyword>
<dbReference type="RefSeq" id="WP_044236304.1">
    <property type="nucleotide sequence ID" value="NZ_ASRX01000005.1"/>
</dbReference>
<dbReference type="InterPro" id="IPR001017">
    <property type="entry name" value="DH_E1"/>
</dbReference>
<evidence type="ECO:0000256" key="4">
    <source>
        <dbReference type="RuleBase" id="RU365014"/>
    </source>
</evidence>
<gene>
    <name evidence="7" type="ORF">CAP_6081</name>
</gene>
<keyword evidence="3 4" id="KW-0786">Thiamine pyrophosphate</keyword>
<dbReference type="Pfam" id="PF00676">
    <property type="entry name" value="E1_dh"/>
    <property type="match status" value="1"/>
</dbReference>
<protein>
    <recommendedName>
        <fullName evidence="4">2-oxoisovalerate dehydrogenase subunit alpha</fullName>
        <ecNumber evidence="4">1.2.4.4</ecNumber>
    </recommendedName>
    <alternativeName>
        <fullName evidence="4">Branched-chain alpha-keto acid dehydrogenase E1 component alpha chain</fullName>
    </alternativeName>
</protein>
<evidence type="ECO:0000259" key="6">
    <source>
        <dbReference type="Pfam" id="PF00676"/>
    </source>
</evidence>
<evidence type="ECO:0000256" key="3">
    <source>
        <dbReference type="ARBA" id="ARBA00023052"/>
    </source>
</evidence>
<proteinExistence type="inferred from homology"/>
<comment type="cofactor">
    <cofactor evidence="1 4">
        <name>thiamine diphosphate</name>
        <dbReference type="ChEBI" id="CHEBI:58937"/>
    </cofactor>
</comment>
<dbReference type="CDD" id="cd02000">
    <property type="entry name" value="TPP_E1_PDC_ADC_BCADC"/>
    <property type="match status" value="1"/>
</dbReference>
<comment type="similarity">
    <text evidence="4">Belongs to the BCKDHA family.</text>
</comment>
<comment type="catalytic activity">
    <reaction evidence="4">
        <text>N(6)-[(R)-lipoyl]-L-lysyl-[protein] + 3-methyl-2-oxobutanoate + H(+) = N(6)-[(R)-S(8)-2-methylpropanoyldihydrolipoyl]-L-lysyl-[protein] + CO2</text>
        <dbReference type="Rhea" id="RHEA:13457"/>
        <dbReference type="Rhea" id="RHEA-COMP:10474"/>
        <dbReference type="Rhea" id="RHEA-COMP:10497"/>
        <dbReference type="ChEBI" id="CHEBI:11851"/>
        <dbReference type="ChEBI" id="CHEBI:15378"/>
        <dbReference type="ChEBI" id="CHEBI:16526"/>
        <dbReference type="ChEBI" id="CHEBI:83099"/>
        <dbReference type="ChEBI" id="CHEBI:83142"/>
        <dbReference type="EC" id="1.2.4.4"/>
    </reaction>
</comment>
<dbReference type="EC" id="1.2.4.4" evidence="4"/>
<dbReference type="eggNOG" id="COG1071">
    <property type="taxonomic scope" value="Bacteria"/>
</dbReference>
<evidence type="ECO:0000313" key="8">
    <source>
        <dbReference type="Proteomes" id="UP000019678"/>
    </source>
</evidence>
<dbReference type="AlphaFoldDB" id="A0A017THK0"/>
<accession>A0A017THK0</accession>
<sequence length="398" mass="43732">MSTATHTEYNKPSAGGSAPASTYTGPGLTPQHLSSDGVIRVLRDDGSLDPSTDPGLSADEVIALYKAMIRTRLLDDRLVTLQRQGRIGFHIGALGEEAAILGSTAGMRDKDWIFPCYREFAAMLWRGLPLQRYIDNMFGNANDPVRGRQMPDHYTYREGRFGSVSSPIGTQIVQATGFAWAAKMRKEELAVLVYFGDGATSSSDFHNGMNFAGVFKAPVVFLCRNNGWAISVPTERQTASATFAEKGVAYGIPGVRVDGNDLFAVVKATREATARAARGEGPTIIEALTYRMSGHSTSDDPKAYRPDNTLDAWKTLDPIQRMRRHLTREHGWTEAQDKQLETEFDAELRACVAVAEKTAAPPLESMFEDVFAELPWHLREQREELLKGPRAKGHGGGH</sequence>
<dbReference type="InterPro" id="IPR029061">
    <property type="entry name" value="THDP-binding"/>
</dbReference>
<dbReference type="PANTHER" id="PTHR43380:SF1">
    <property type="entry name" value="2-OXOISOVALERATE DEHYDROGENASE SUBUNIT ALPHA, MITOCHONDRIAL"/>
    <property type="match status" value="1"/>
</dbReference>
<comment type="caution">
    <text evidence="7">The sequence shown here is derived from an EMBL/GenBank/DDBJ whole genome shotgun (WGS) entry which is preliminary data.</text>
</comment>
<feature type="region of interest" description="Disordered" evidence="5">
    <location>
        <begin position="1"/>
        <end position="31"/>
    </location>
</feature>
<evidence type="ECO:0000313" key="7">
    <source>
        <dbReference type="EMBL" id="EYF08320.1"/>
    </source>
</evidence>
<evidence type="ECO:0000256" key="1">
    <source>
        <dbReference type="ARBA" id="ARBA00001964"/>
    </source>
</evidence>
<dbReference type="PANTHER" id="PTHR43380">
    <property type="entry name" value="2-OXOISOVALERATE DEHYDROGENASE SUBUNIT ALPHA, MITOCHONDRIAL"/>
    <property type="match status" value="1"/>
</dbReference>
<dbReference type="Gene3D" id="3.40.50.970">
    <property type="match status" value="1"/>
</dbReference>
<dbReference type="InterPro" id="IPR050771">
    <property type="entry name" value="Alpha-ketoacid_DH_E1_comp"/>
</dbReference>
<reference evidence="7 8" key="1">
    <citation type="submission" date="2013-05" db="EMBL/GenBank/DDBJ databases">
        <title>Genome assembly of Chondromyces apiculatus DSM 436.</title>
        <authorList>
            <person name="Sharma G."/>
            <person name="Khatri I."/>
            <person name="Kaur C."/>
            <person name="Mayilraj S."/>
            <person name="Subramanian S."/>
        </authorList>
    </citation>
    <scope>NUCLEOTIDE SEQUENCE [LARGE SCALE GENOMIC DNA]</scope>
    <source>
        <strain evidence="7 8">DSM 436</strain>
    </source>
</reference>
<evidence type="ECO:0000256" key="2">
    <source>
        <dbReference type="ARBA" id="ARBA00023002"/>
    </source>
</evidence>
<dbReference type="OrthoDB" id="9766715at2"/>
<dbReference type="GO" id="GO:0009083">
    <property type="term" value="P:branched-chain amino acid catabolic process"/>
    <property type="evidence" value="ECO:0007669"/>
    <property type="project" value="TreeGrafter"/>
</dbReference>
<dbReference type="Proteomes" id="UP000019678">
    <property type="component" value="Unassembled WGS sequence"/>
</dbReference>
<organism evidence="7 8">
    <name type="scientific">Chondromyces apiculatus DSM 436</name>
    <dbReference type="NCBI Taxonomy" id="1192034"/>
    <lineage>
        <taxon>Bacteria</taxon>
        <taxon>Pseudomonadati</taxon>
        <taxon>Myxococcota</taxon>
        <taxon>Polyangia</taxon>
        <taxon>Polyangiales</taxon>
        <taxon>Polyangiaceae</taxon>
        <taxon>Chondromyces</taxon>
    </lineage>
</organism>
<feature type="domain" description="Dehydrogenase E1 component" evidence="6">
    <location>
        <begin position="65"/>
        <end position="361"/>
    </location>
</feature>